<dbReference type="Proteomes" id="UP000887579">
    <property type="component" value="Unplaced"/>
</dbReference>
<protein>
    <submittedName>
        <fullName evidence="2">Uncharacterized protein</fullName>
    </submittedName>
</protein>
<accession>A0AC34G3D1</accession>
<organism evidence="1 2">
    <name type="scientific">Panagrolaimus sp. ES5</name>
    <dbReference type="NCBI Taxonomy" id="591445"/>
    <lineage>
        <taxon>Eukaryota</taxon>
        <taxon>Metazoa</taxon>
        <taxon>Ecdysozoa</taxon>
        <taxon>Nematoda</taxon>
        <taxon>Chromadorea</taxon>
        <taxon>Rhabditida</taxon>
        <taxon>Tylenchina</taxon>
        <taxon>Panagrolaimomorpha</taxon>
        <taxon>Panagrolaimoidea</taxon>
        <taxon>Panagrolaimidae</taxon>
        <taxon>Panagrolaimus</taxon>
    </lineage>
</organism>
<evidence type="ECO:0000313" key="2">
    <source>
        <dbReference type="WBParaSite" id="ES5_v2.g24221.t1"/>
    </source>
</evidence>
<reference evidence="2" key="1">
    <citation type="submission" date="2022-11" db="UniProtKB">
        <authorList>
            <consortium name="WormBaseParasite"/>
        </authorList>
    </citation>
    <scope>IDENTIFICATION</scope>
</reference>
<sequence length="169" mass="20699">MVKFIKRLFTKPELLLSYKFQDQRKLEEAKLVYIHYYKTEDGEDHGLAKDAVKRALSKCRSYRRQKIYNNGLQYTCVTSENEIFYFYPQEARPHRLIPYSDPELETRMDTSNTYFVDDLIKIPRIYRRRDYLILIKKTEREILIFLLRPHPDPADGFMDEMYKRRVRRR</sequence>
<proteinExistence type="predicted"/>
<name>A0AC34G3D1_9BILA</name>
<dbReference type="WBParaSite" id="ES5_v2.g24221.t1">
    <property type="protein sequence ID" value="ES5_v2.g24221.t1"/>
    <property type="gene ID" value="ES5_v2.g24221"/>
</dbReference>
<evidence type="ECO:0000313" key="1">
    <source>
        <dbReference type="Proteomes" id="UP000887579"/>
    </source>
</evidence>